<protein>
    <submittedName>
        <fullName evidence="2">Flp pilus assembly protein CpaB</fullName>
    </submittedName>
</protein>
<proteinExistence type="predicted"/>
<dbReference type="InterPro" id="IPR013974">
    <property type="entry name" value="SAF"/>
</dbReference>
<dbReference type="RefSeq" id="WP_248591384.1">
    <property type="nucleotide sequence ID" value="NZ_BAABEB010000011.1"/>
</dbReference>
<name>A0ABY4L9D2_THEAE</name>
<dbReference type="CDD" id="cd11614">
    <property type="entry name" value="SAF_CpaB_FlgA_like"/>
    <property type="match status" value="1"/>
</dbReference>
<dbReference type="Proteomes" id="UP000832041">
    <property type="component" value="Chromosome"/>
</dbReference>
<organism evidence="2 3">
    <name type="scientific">Thermobifida alba</name>
    <name type="common">Thermomonospora alba</name>
    <dbReference type="NCBI Taxonomy" id="53522"/>
    <lineage>
        <taxon>Bacteria</taxon>
        <taxon>Bacillati</taxon>
        <taxon>Actinomycetota</taxon>
        <taxon>Actinomycetes</taxon>
        <taxon>Streptosporangiales</taxon>
        <taxon>Nocardiopsidaceae</taxon>
        <taxon>Thermobifida</taxon>
    </lineage>
</organism>
<feature type="domain" description="SAF" evidence="1">
    <location>
        <begin position="47"/>
        <end position="109"/>
    </location>
</feature>
<dbReference type="SMART" id="SM00858">
    <property type="entry name" value="SAF"/>
    <property type="match status" value="1"/>
</dbReference>
<accession>A0ABY4L9D2</accession>
<dbReference type="EMBL" id="CP051627">
    <property type="protein sequence ID" value="UPT22878.1"/>
    <property type="molecule type" value="Genomic_DNA"/>
</dbReference>
<keyword evidence="3" id="KW-1185">Reference proteome</keyword>
<evidence type="ECO:0000313" key="3">
    <source>
        <dbReference type="Proteomes" id="UP000832041"/>
    </source>
</evidence>
<evidence type="ECO:0000313" key="2">
    <source>
        <dbReference type="EMBL" id="UPT22878.1"/>
    </source>
</evidence>
<evidence type="ECO:0000259" key="1">
    <source>
        <dbReference type="SMART" id="SM00858"/>
    </source>
</evidence>
<dbReference type="Pfam" id="PF08666">
    <property type="entry name" value="SAF"/>
    <property type="match status" value="1"/>
</dbReference>
<sequence length="215" mass="21621">MNTTSTPSGRPFRFRWYRWRRRLAAASAAVAAAGALLVLRPPAPPTVEVLAASRDLSGLAPLTGADTVVREVPAALAPEGALAPDHPVEGVSLRSPVHAGEILTEARLADPPAAGYGADLVAAPVRLADPGVAALLRPGSRVDVFAAGDPSTAEFPGPAAAPARTVVTDRPVIAVADAEGTPAGAGPLVVLAVTGPEARSLAGHSADRLSVAIRG</sequence>
<gene>
    <name evidence="2" type="ORF">FOF52_19610</name>
</gene>
<reference evidence="2 3" key="1">
    <citation type="submission" date="2020-04" db="EMBL/GenBank/DDBJ databases">
        <title>Thermobifida alba genome sequencing and assembly.</title>
        <authorList>
            <person name="Luzics S."/>
            <person name="Horvath B."/>
            <person name="Nagy I."/>
            <person name="Toth A."/>
            <person name="Nagy I."/>
            <person name="Kukolya J."/>
        </authorList>
    </citation>
    <scope>NUCLEOTIDE SEQUENCE [LARGE SCALE GENOMIC DNA]</scope>
    <source>
        <strain evidence="2 3">DSM 43795</strain>
    </source>
</reference>